<gene>
    <name evidence="2" type="ORF">BXT84_10860</name>
</gene>
<reference evidence="2 3" key="1">
    <citation type="journal article" date="2019" name="Sci. Rep.">
        <title>Sulfobacillus thermotolerans: new insights into resistance and metabolic capacities of acidophilic chemolithotrophs.</title>
        <authorList>
            <person name="Panyushkina A.E."/>
            <person name="Babenko V.V."/>
            <person name="Nikitina A.S."/>
            <person name="Selezneva O.V."/>
            <person name="Tsaplina I.A."/>
            <person name="Letarova M.A."/>
            <person name="Kostryukova E.S."/>
            <person name="Letarov A.V."/>
        </authorList>
    </citation>
    <scope>NUCLEOTIDE SEQUENCE [LARGE SCALE GENOMIC DNA]</scope>
    <source>
        <strain evidence="2 3">Kr1</strain>
    </source>
</reference>
<protein>
    <recommendedName>
        <fullName evidence="4">SbsA Ig-like domain-containing protein</fullName>
    </recommendedName>
</protein>
<evidence type="ECO:0000313" key="3">
    <source>
        <dbReference type="Proteomes" id="UP000325292"/>
    </source>
</evidence>
<sequence length="291" mass="30708">MKPWHALAPAALALSLLLPQSPMAAFHVPTSPKPLDTVYAASLLPSPVNLGAVALATVSSGPTIQVMINGAPQQLALPSNLKENTTYTIQLFTVVNGEPVVLPPVSFYINTAGNVVNTPAPAPSEPTQSAAVRLEDALHNLQIAHVSMLFAYLESIQLTPFQVAQINENAAALPGLFGNVSNPNQLTLAQKEAAVNLFVTSAHDADLTVVPVLATGQKVNLLTYTAVPGDPLEIDLDSEQGQTLAVIQPEYYDVATPYLESFINNVAIAASAAYQLEHSGQFVEIPHGQLP</sequence>
<feature type="chain" id="PRO_5047199121" description="SbsA Ig-like domain-containing protein" evidence="1">
    <location>
        <begin position="25"/>
        <end position="291"/>
    </location>
</feature>
<organism evidence="2 3">
    <name type="scientific">Sulfobacillus thermotolerans</name>
    <dbReference type="NCBI Taxonomy" id="338644"/>
    <lineage>
        <taxon>Bacteria</taxon>
        <taxon>Bacillati</taxon>
        <taxon>Bacillota</taxon>
        <taxon>Clostridia</taxon>
        <taxon>Eubacteriales</taxon>
        <taxon>Clostridiales Family XVII. Incertae Sedis</taxon>
        <taxon>Sulfobacillus</taxon>
    </lineage>
</organism>
<accession>A0ABM6RSD1</accession>
<keyword evidence="1" id="KW-0732">Signal</keyword>
<dbReference type="Proteomes" id="UP000325292">
    <property type="component" value="Chromosome"/>
</dbReference>
<keyword evidence="3" id="KW-1185">Reference proteome</keyword>
<feature type="signal peptide" evidence="1">
    <location>
        <begin position="1"/>
        <end position="24"/>
    </location>
</feature>
<evidence type="ECO:0000256" key="1">
    <source>
        <dbReference type="SAM" id="SignalP"/>
    </source>
</evidence>
<dbReference type="EMBL" id="CP019454">
    <property type="protein sequence ID" value="AUW94377.1"/>
    <property type="molecule type" value="Genomic_DNA"/>
</dbReference>
<evidence type="ECO:0008006" key="4">
    <source>
        <dbReference type="Google" id="ProtNLM"/>
    </source>
</evidence>
<name>A0ABM6RSD1_9FIRM</name>
<evidence type="ECO:0000313" key="2">
    <source>
        <dbReference type="EMBL" id="AUW94377.1"/>
    </source>
</evidence>
<proteinExistence type="predicted"/>